<accession>A0A930HN85</accession>
<name>A0A930HN85_9BACT</name>
<dbReference type="AlphaFoldDB" id="A0A930HN85"/>
<protein>
    <submittedName>
        <fullName evidence="2">50S ribosomal protein L7/L12</fullName>
    </submittedName>
</protein>
<evidence type="ECO:0000256" key="1">
    <source>
        <dbReference type="SAM" id="SignalP"/>
    </source>
</evidence>
<keyword evidence="2" id="KW-0689">Ribosomal protein</keyword>
<dbReference type="Proteomes" id="UP000771736">
    <property type="component" value="Unassembled WGS sequence"/>
</dbReference>
<dbReference type="RefSeq" id="WP_025000063.1">
    <property type="nucleotide sequence ID" value="NZ_JABZSJ010000054.1"/>
</dbReference>
<comment type="caution">
    <text evidence="2">The sequence shown here is derived from an EMBL/GenBank/DDBJ whole genome shotgun (WGS) entry which is preliminary data.</text>
</comment>
<keyword evidence="2" id="KW-0687">Ribonucleoprotein</keyword>
<sequence>MKKQVLFSFILAIVATMWTIKVQAQAEENEISIAGAPITHDNCDDLSVIDGVSGIVKYDEATKTLTLENATIHNSAETINGPGIYNIIGDLTIRIIGNNTIVSEKSVGLWNGPDNTLTFIGDGKLTIIGSSTASDKNFQKGIFNRGSIIVSNCTIEVSGGEYGLCDGYWKFERCNLRAKGGGINTDNYAGSISWIWDNKPELIECIVNLPEGAYWQEFQQGEYAYYSLFGKDDKVVTDWVSITKDATSIEFPANKAKDTQKNFSLSGISISNDLNKLPKGVYIVNGKKVVKQ</sequence>
<organism evidence="2 3">
    <name type="scientific">Prevotella aurantiaca</name>
    <dbReference type="NCBI Taxonomy" id="596085"/>
    <lineage>
        <taxon>Bacteria</taxon>
        <taxon>Pseudomonadati</taxon>
        <taxon>Bacteroidota</taxon>
        <taxon>Bacteroidia</taxon>
        <taxon>Bacteroidales</taxon>
        <taxon>Prevotellaceae</taxon>
        <taxon>Prevotella</taxon>
    </lineage>
</organism>
<gene>
    <name evidence="2" type="ORF">HXN26_08915</name>
</gene>
<evidence type="ECO:0000313" key="2">
    <source>
        <dbReference type="EMBL" id="MBF1384949.1"/>
    </source>
</evidence>
<feature type="chain" id="PRO_5037252436" evidence="1">
    <location>
        <begin position="27"/>
        <end position="292"/>
    </location>
</feature>
<evidence type="ECO:0000313" key="3">
    <source>
        <dbReference type="Proteomes" id="UP000771736"/>
    </source>
</evidence>
<keyword evidence="1" id="KW-0732">Signal</keyword>
<proteinExistence type="predicted"/>
<dbReference type="EMBL" id="JABZSJ010000054">
    <property type="protein sequence ID" value="MBF1384949.1"/>
    <property type="molecule type" value="Genomic_DNA"/>
</dbReference>
<dbReference type="GO" id="GO:0005840">
    <property type="term" value="C:ribosome"/>
    <property type="evidence" value="ECO:0007669"/>
    <property type="project" value="UniProtKB-KW"/>
</dbReference>
<reference evidence="2" key="1">
    <citation type="submission" date="2020-04" db="EMBL/GenBank/DDBJ databases">
        <title>Deep metagenomics examines the oral microbiome during advanced dental caries in children, revealing novel taxa and co-occurrences with host molecules.</title>
        <authorList>
            <person name="Baker J.L."/>
            <person name="Morton J.T."/>
            <person name="Dinis M."/>
            <person name="Alvarez R."/>
            <person name="Tran N.C."/>
            <person name="Knight R."/>
            <person name="Edlund A."/>
        </authorList>
    </citation>
    <scope>NUCLEOTIDE SEQUENCE</scope>
    <source>
        <strain evidence="2">JCVI_44_bin.5</strain>
    </source>
</reference>
<feature type="signal peptide" evidence="1">
    <location>
        <begin position="1"/>
        <end position="26"/>
    </location>
</feature>